<evidence type="ECO:0000256" key="1">
    <source>
        <dbReference type="ARBA" id="ARBA00006725"/>
    </source>
</evidence>
<evidence type="ECO:0000256" key="2">
    <source>
        <dbReference type="SAM" id="MobiDB-lite"/>
    </source>
</evidence>
<feature type="compositionally biased region" description="Basic and acidic residues" evidence="2">
    <location>
        <begin position="83"/>
        <end position="98"/>
    </location>
</feature>
<feature type="compositionally biased region" description="Polar residues" evidence="2">
    <location>
        <begin position="403"/>
        <end position="418"/>
    </location>
</feature>
<feature type="region of interest" description="Disordered" evidence="2">
    <location>
        <begin position="262"/>
        <end position="282"/>
    </location>
</feature>
<reference evidence="4" key="1">
    <citation type="submission" date="2016-11" db="UniProtKB">
        <authorList>
            <consortium name="WormBaseParasite"/>
        </authorList>
    </citation>
    <scope>IDENTIFICATION</scope>
</reference>
<dbReference type="GO" id="GO:0004865">
    <property type="term" value="F:protein serine/threonine phosphatase inhibitor activity"/>
    <property type="evidence" value="ECO:0007669"/>
    <property type="project" value="InterPro"/>
</dbReference>
<dbReference type="AlphaFoldDB" id="A0A1I7SLT9"/>
<dbReference type="WBParaSite" id="BXY_1402200.1">
    <property type="protein sequence ID" value="BXY_1402200.1"/>
    <property type="gene ID" value="BXY_1402200"/>
</dbReference>
<proteinExistence type="inferred from homology"/>
<evidence type="ECO:0000313" key="4">
    <source>
        <dbReference type="WBParaSite" id="BXY_1402200.1"/>
    </source>
</evidence>
<feature type="compositionally biased region" description="Low complexity" evidence="2">
    <location>
        <begin position="353"/>
        <end position="364"/>
    </location>
</feature>
<feature type="region of interest" description="Disordered" evidence="2">
    <location>
        <begin position="342"/>
        <end position="390"/>
    </location>
</feature>
<dbReference type="eggNOG" id="ENOG502S601">
    <property type="taxonomic scope" value="Eukaryota"/>
</dbReference>
<organism evidence="3 4">
    <name type="scientific">Bursaphelenchus xylophilus</name>
    <name type="common">Pinewood nematode worm</name>
    <name type="synonym">Aphelenchoides xylophilus</name>
    <dbReference type="NCBI Taxonomy" id="6326"/>
    <lineage>
        <taxon>Eukaryota</taxon>
        <taxon>Metazoa</taxon>
        <taxon>Ecdysozoa</taxon>
        <taxon>Nematoda</taxon>
        <taxon>Chromadorea</taxon>
        <taxon>Rhabditida</taxon>
        <taxon>Tylenchina</taxon>
        <taxon>Tylenchomorpha</taxon>
        <taxon>Aphelenchoidea</taxon>
        <taxon>Aphelenchoididae</taxon>
        <taxon>Bursaphelenchus</taxon>
    </lineage>
</organism>
<feature type="region of interest" description="Disordered" evidence="2">
    <location>
        <begin position="403"/>
        <end position="465"/>
    </location>
</feature>
<feature type="compositionally biased region" description="Polar residues" evidence="2">
    <location>
        <begin position="140"/>
        <end position="158"/>
    </location>
</feature>
<dbReference type="PANTHER" id="PTHR22227:SF6">
    <property type="entry name" value="FAMILY WITH SEQUENCE SIMILARITY 122B ISOFORM X1"/>
    <property type="match status" value="1"/>
</dbReference>
<name>A0A1I7SLT9_BURXY</name>
<comment type="similarity">
    <text evidence="1">Belongs to the FAM122 family.</text>
</comment>
<sequence length="465" mass="50787">MYAMATGSLIVRSQSTEDPSTSESSMDLKSSESSNSSSDRRASLSAADCLAPRRHSFREVRRVASSSDEDDEEEDGCQKKRKFSMDQHRPRSLRKENRCRSELPCFVSKLADLSGAFSPSARIATSSNMASEFLAPSPVNKKTQISRPNSPLTNSSVLQRPLAVASRHRLASIRRESDCGQENEVAHEKMVKTTQQVSTGFEDFCIDDKVAEERKRAKSLAEPISVFTNAFLPQSSSPSPTRSAVDAQKVKQCYSPSTNQMVRSNISYSPSPSPTPASPTRSRIMRSMSPIAVRQVSKRRYTATGSLSGIESDNEGPMNGQAIAKRTCMVRSAASPLVRDSLSAVDTQSDYRSSSPQSVCSNSSFTPVNRARYPDNVSNHQNSVDSDDNATIDESLTDQFYLNAPNDTCSTTSISRTETPVDEQMLTEETESSSVVFGPRAQPLSIRDSPLPPPSPLASKSITFT</sequence>
<dbReference type="Proteomes" id="UP000095284">
    <property type="component" value="Unplaced"/>
</dbReference>
<dbReference type="InterPro" id="IPR026716">
    <property type="entry name" value="PBIR1/2/3"/>
</dbReference>
<accession>A0A1I7SLT9</accession>
<feature type="region of interest" description="Disordered" evidence="2">
    <location>
        <begin position="1"/>
        <end position="98"/>
    </location>
</feature>
<evidence type="ECO:0000313" key="3">
    <source>
        <dbReference type="Proteomes" id="UP000095284"/>
    </source>
</evidence>
<feature type="compositionally biased region" description="Low complexity" evidence="2">
    <location>
        <begin position="21"/>
        <end position="37"/>
    </location>
</feature>
<dbReference type="PANTHER" id="PTHR22227">
    <property type="entry name" value="FAMILY WITH SEQUENCE SIMILARITY 122B ISOFORM X1"/>
    <property type="match status" value="1"/>
</dbReference>
<protein>
    <submittedName>
        <fullName evidence="4">Protein kinase domain-containing protein</fullName>
    </submittedName>
</protein>
<feature type="region of interest" description="Disordered" evidence="2">
    <location>
        <begin position="139"/>
        <end position="160"/>
    </location>
</feature>